<dbReference type="Pfam" id="PF13590">
    <property type="entry name" value="DUF4136"/>
    <property type="match status" value="1"/>
</dbReference>
<dbReference type="PATRIC" id="fig|1341181.4.peg.2955"/>
<name>V6SN32_9FLAO</name>
<dbReference type="Gene3D" id="3.30.160.670">
    <property type="match status" value="1"/>
</dbReference>
<evidence type="ECO:0000259" key="2">
    <source>
        <dbReference type="Pfam" id="PF13590"/>
    </source>
</evidence>
<accession>V6SN32</accession>
<keyword evidence="1" id="KW-0732">Signal</keyword>
<dbReference type="Proteomes" id="UP000018004">
    <property type="component" value="Unassembled WGS sequence"/>
</dbReference>
<organism evidence="3 4">
    <name type="scientific">Flavobacterium limnosediminis JC2902</name>
    <dbReference type="NCBI Taxonomy" id="1341181"/>
    <lineage>
        <taxon>Bacteria</taxon>
        <taxon>Pseudomonadati</taxon>
        <taxon>Bacteroidota</taxon>
        <taxon>Flavobacteriia</taxon>
        <taxon>Flavobacteriales</taxon>
        <taxon>Flavobacteriaceae</taxon>
        <taxon>Flavobacterium</taxon>
    </lineage>
</organism>
<comment type="caution">
    <text evidence="3">The sequence shown here is derived from an EMBL/GenBank/DDBJ whole genome shotgun (WGS) entry which is preliminary data.</text>
</comment>
<keyword evidence="4" id="KW-1185">Reference proteome</keyword>
<feature type="domain" description="DUF4136" evidence="2">
    <location>
        <begin position="25"/>
        <end position="182"/>
    </location>
</feature>
<dbReference type="eggNOG" id="ENOG5032YB2">
    <property type="taxonomic scope" value="Bacteria"/>
</dbReference>
<dbReference type="RefSeq" id="WP_023580545.1">
    <property type="nucleotide sequence ID" value="NZ_AVGG01000023.1"/>
</dbReference>
<dbReference type="OrthoDB" id="5432251at2"/>
<feature type="chain" id="PRO_5004751043" description="DUF4136 domain-containing protein" evidence="1">
    <location>
        <begin position="25"/>
        <end position="186"/>
    </location>
</feature>
<dbReference type="AlphaFoldDB" id="V6SN32"/>
<dbReference type="PROSITE" id="PS51257">
    <property type="entry name" value="PROKAR_LIPOPROTEIN"/>
    <property type="match status" value="1"/>
</dbReference>
<evidence type="ECO:0000313" key="4">
    <source>
        <dbReference type="Proteomes" id="UP000018004"/>
    </source>
</evidence>
<dbReference type="InterPro" id="IPR025411">
    <property type="entry name" value="DUF4136"/>
</dbReference>
<proteinExistence type="predicted"/>
<protein>
    <recommendedName>
        <fullName evidence="2">DUF4136 domain-containing protein</fullName>
    </recommendedName>
</protein>
<dbReference type="EMBL" id="AVGG01000023">
    <property type="protein sequence ID" value="ESU25815.1"/>
    <property type="molecule type" value="Genomic_DNA"/>
</dbReference>
<evidence type="ECO:0000313" key="3">
    <source>
        <dbReference type="EMBL" id="ESU25815.1"/>
    </source>
</evidence>
<reference evidence="3 4" key="1">
    <citation type="submission" date="2013-08" db="EMBL/GenBank/DDBJ databases">
        <title>Flavobacterium limnosediminis JC2902 genome sequencing.</title>
        <authorList>
            <person name="Lee K."/>
            <person name="Yi H."/>
            <person name="Park S."/>
            <person name="Chun J."/>
        </authorList>
    </citation>
    <scope>NUCLEOTIDE SEQUENCE [LARGE SCALE GENOMIC DNA]</scope>
    <source>
        <strain evidence="3 4">JC2902</strain>
    </source>
</reference>
<gene>
    <name evidence="3" type="ORF">FLJC2902T_30050</name>
</gene>
<sequence>MKTIRNFSVLLLITALLVSCSSLTVNTDYDKSVDFSKYKSFSFYELTDKSGSVSELNKKRIVNAVKNEMTKKGFVESAENPDVLINITTILADKKSITANTNYYNYGGYYRPYYWGGGYAGATTSYDVYEYKDGSVIIDVIDASNKQLIWQGIGNKEIDSPSKNPEKTINEAVAKIMENFPPKAKK</sequence>
<evidence type="ECO:0000256" key="1">
    <source>
        <dbReference type="SAM" id="SignalP"/>
    </source>
</evidence>
<feature type="signal peptide" evidence="1">
    <location>
        <begin position="1"/>
        <end position="24"/>
    </location>
</feature>